<organism evidence="8 9">
    <name type="scientific">Carnegiea gigantea</name>
    <dbReference type="NCBI Taxonomy" id="171969"/>
    <lineage>
        <taxon>Eukaryota</taxon>
        <taxon>Viridiplantae</taxon>
        <taxon>Streptophyta</taxon>
        <taxon>Embryophyta</taxon>
        <taxon>Tracheophyta</taxon>
        <taxon>Spermatophyta</taxon>
        <taxon>Magnoliopsida</taxon>
        <taxon>eudicotyledons</taxon>
        <taxon>Gunneridae</taxon>
        <taxon>Pentapetalae</taxon>
        <taxon>Caryophyllales</taxon>
        <taxon>Cactineae</taxon>
        <taxon>Cactaceae</taxon>
        <taxon>Cactoideae</taxon>
        <taxon>Echinocereeae</taxon>
        <taxon>Carnegiea</taxon>
    </lineage>
</organism>
<evidence type="ECO:0000313" key="8">
    <source>
        <dbReference type="EMBL" id="KAJ8446469.1"/>
    </source>
</evidence>
<dbReference type="PROSITE" id="PS50811">
    <property type="entry name" value="WRKY"/>
    <property type="match status" value="1"/>
</dbReference>
<dbReference type="AlphaFoldDB" id="A0A9Q1KPC3"/>
<dbReference type="GO" id="GO:0043565">
    <property type="term" value="F:sequence-specific DNA binding"/>
    <property type="evidence" value="ECO:0007669"/>
    <property type="project" value="InterPro"/>
</dbReference>
<reference evidence="8" key="1">
    <citation type="submission" date="2022-04" db="EMBL/GenBank/DDBJ databases">
        <title>Carnegiea gigantea Genome sequencing and assembly v2.</title>
        <authorList>
            <person name="Copetti D."/>
            <person name="Sanderson M.J."/>
            <person name="Burquez A."/>
            <person name="Wojciechowski M.F."/>
        </authorList>
    </citation>
    <scope>NUCLEOTIDE SEQUENCE</scope>
    <source>
        <strain evidence="8">SGP5-SGP5p</strain>
        <tissue evidence="8">Aerial part</tissue>
    </source>
</reference>
<evidence type="ECO:0000256" key="5">
    <source>
        <dbReference type="ARBA" id="ARBA00023242"/>
    </source>
</evidence>
<dbReference type="SMART" id="SM00774">
    <property type="entry name" value="WRKY"/>
    <property type="match status" value="1"/>
</dbReference>
<evidence type="ECO:0000256" key="2">
    <source>
        <dbReference type="ARBA" id="ARBA00023015"/>
    </source>
</evidence>
<comment type="subcellular location">
    <subcellularLocation>
        <location evidence="1">Nucleus</location>
    </subcellularLocation>
</comment>
<dbReference type="InterPro" id="IPR036576">
    <property type="entry name" value="WRKY_dom_sf"/>
</dbReference>
<keyword evidence="9" id="KW-1185">Reference proteome</keyword>
<dbReference type="PANTHER" id="PTHR31429">
    <property type="entry name" value="WRKY TRANSCRIPTION FACTOR 36-RELATED"/>
    <property type="match status" value="1"/>
</dbReference>
<dbReference type="GO" id="GO:0031347">
    <property type="term" value="P:regulation of defense response"/>
    <property type="evidence" value="ECO:0007669"/>
    <property type="project" value="UniProtKB-ARBA"/>
</dbReference>
<accession>A0A9Q1KPC3</accession>
<keyword evidence="2" id="KW-0805">Transcription regulation</keyword>
<evidence type="ECO:0000256" key="3">
    <source>
        <dbReference type="ARBA" id="ARBA00023125"/>
    </source>
</evidence>
<dbReference type="Gene3D" id="2.20.25.80">
    <property type="entry name" value="WRKY domain"/>
    <property type="match status" value="1"/>
</dbReference>
<dbReference type="GO" id="GO:0042742">
    <property type="term" value="P:defense response to bacterium"/>
    <property type="evidence" value="ECO:0007669"/>
    <property type="project" value="UniProtKB-ARBA"/>
</dbReference>
<comment type="caution">
    <text evidence="8">The sequence shown here is derived from an EMBL/GenBank/DDBJ whole genome shotgun (WGS) entry which is preliminary data.</text>
</comment>
<keyword evidence="3" id="KW-0238">DNA-binding</keyword>
<dbReference type="GO" id="GO:0009751">
    <property type="term" value="P:response to salicylic acid"/>
    <property type="evidence" value="ECO:0007669"/>
    <property type="project" value="UniProtKB-ARBA"/>
</dbReference>
<dbReference type="GO" id="GO:0050832">
    <property type="term" value="P:defense response to fungus"/>
    <property type="evidence" value="ECO:0007669"/>
    <property type="project" value="UniProtKB-ARBA"/>
</dbReference>
<name>A0A9Q1KPC3_9CARY</name>
<protein>
    <recommendedName>
        <fullName evidence="7">WRKY domain-containing protein</fullName>
    </recommendedName>
</protein>
<dbReference type="PANTHER" id="PTHR31429:SF76">
    <property type="entry name" value="WRKY FAMILY TRANSCRIPTION FACTOR-RELATED"/>
    <property type="match status" value="1"/>
</dbReference>
<keyword evidence="4" id="KW-0804">Transcription</keyword>
<evidence type="ECO:0000256" key="4">
    <source>
        <dbReference type="ARBA" id="ARBA00023163"/>
    </source>
</evidence>
<evidence type="ECO:0000256" key="1">
    <source>
        <dbReference type="ARBA" id="ARBA00004123"/>
    </source>
</evidence>
<proteinExistence type="predicted"/>
<dbReference type="FunFam" id="2.20.25.80:FF:000008">
    <property type="entry name" value="WRKY transcription factor 40"/>
    <property type="match status" value="1"/>
</dbReference>
<sequence>MESSNWILDTSLGFDLNLNLSDSDLHKSDLESPSNDQMFSLERKIEEKPSEELLVEELNKMSTENRKLTQLLTKMCENYSILQTQLMGFISRSSKSKSDDPNPRKRKAFSEGVELDGGIQGNIDQSHITYEDSCQRARLLYAKPKILKTLVRTQKNDTSLVVKDGYQWRKYGQKVTRDNPSPRAYYKCANAPICPVKKKVQRSVDDPSILVATYEGEHNHAKPNSRDVVDHVVLGSSHNIDHSCIPIITLNSSNNMVNDHDNKHTDVDPKALQRLLVEQMASSLTRDPSFTSALVAAISGKMMQI</sequence>
<dbReference type="GO" id="GO:0003700">
    <property type="term" value="F:DNA-binding transcription factor activity"/>
    <property type="evidence" value="ECO:0007669"/>
    <property type="project" value="InterPro"/>
</dbReference>
<evidence type="ECO:0000256" key="6">
    <source>
        <dbReference type="SAM" id="MobiDB-lite"/>
    </source>
</evidence>
<feature type="region of interest" description="Disordered" evidence="6">
    <location>
        <begin position="92"/>
        <end position="112"/>
    </location>
</feature>
<feature type="domain" description="WRKY" evidence="7">
    <location>
        <begin position="157"/>
        <end position="223"/>
    </location>
</feature>
<dbReference type="SUPFAM" id="SSF118290">
    <property type="entry name" value="WRKY DNA-binding domain"/>
    <property type="match status" value="1"/>
</dbReference>
<evidence type="ECO:0000259" key="7">
    <source>
        <dbReference type="PROSITE" id="PS50811"/>
    </source>
</evidence>
<keyword evidence="5" id="KW-0539">Nucleus</keyword>
<dbReference type="InterPro" id="IPR044810">
    <property type="entry name" value="WRKY_plant"/>
</dbReference>
<dbReference type="EMBL" id="JAKOGI010000054">
    <property type="protein sequence ID" value="KAJ8446469.1"/>
    <property type="molecule type" value="Genomic_DNA"/>
</dbReference>
<dbReference type="Pfam" id="PF03106">
    <property type="entry name" value="WRKY"/>
    <property type="match status" value="1"/>
</dbReference>
<evidence type="ECO:0000313" key="9">
    <source>
        <dbReference type="Proteomes" id="UP001153076"/>
    </source>
</evidence>
<dbReference type="Proteomes" id="UP001153076">
    <property type="component" value="Unassembled WGS sequence"/>
</dbReference>
<dbReference type="InterPro" id="IPR003657">
    <property type="entry name" value="WRKY_dom"/>
</dbReference>
<dbReference type="GO" id="GO:0002237">
    <property type="term" value="P:response to molecule of bacterial origin"/>
    <property type="evidence" value="ECO:0007669"/>
    <property type="project" value="UniProtKB-ARBA"/>
</dbReference>
<dbReference type="GO" id="GO:0005634">
    <property type="term" value="C:nucleus"/>
    <property type="evidence" value="ECO:0007669"/>
    <property type="project" value="UniProtKB-SubCell"/>
</dbReference>
<gene>
    <name evidence="8" type="ORF">Cgig2_028436</name>
</gene>
<dbReference type="OrthoDB" id="1879341at2759"/>